<comment type="caution">
    <text evidence="7">The sequence shown here is derived from an EMBL/GenBank/DDBJ whole genome shotgun (WGS) entry which is preliminary data.</text>
</comment>
<gene>
    <name evidence="7" type="ORF">IFM89_013786</name>
</gene>
<comment type="subcellular location">
    <subcellularLocation>
        <location evidence="5">Endomembrane system</location>
        <topology evidence="5">Single-pass membrane protein</topology>
    </subcellularLocation>
    <subcellularLocation>
        <location evidence="1 6">Membrane</location>
        <topology evidence="1 6">Single-pass type II membrane protein</topology>
    </subcellularLocation>
</comment>
<keyword evidence="6" id="KW-1133">Transmembrane helix</keyword>
<dbReference type="PANTHER" id="PTHR10108">
    <property type="entry name" value="SAM-DEPENDENT METHYLTRANSFERASE"/>
    <property type="match status" value="1"/>
</dbReference>
<keyword evidence="6" id="KW-0812">Transmembrane</keyword>
<feature type="transmembrane region" description="Helical" evidence="6">
    <location>
        <begin position="656"/>
        <end position="674"/>
    </location>
</feature>
<dbReference type="Pfam" id="PF03141">
    <property type="entry name" value="Methyltransf_29"/>
    <property type="match status" value="3"/>
</dbReference>
<keyword evidence="6" id="KW-0808">Transferase</keyword>
<evidence type="ECO:0000256" key="3">
    <source>
        <dbReference type="ARBA" id="ARBA00022603"/>
    </source>
</evidence>
<dbReference type="Proteomes" id="UP000631114">
    <property type="component" value="Unassembled WGS sequence"/>
</dbReference>
<dbReference type="GO" id="GO:0005802">
    <property type="term" value="C:trans-Golgi network"/>
    <property type="evidence" value="ECO:0007669"/>
    <property type="project" value="TreeGrafter"/>
</dbReference>
<dbReference type="SUPFAM" id="SSF53335">
    <property type="entry name" value="S-adenosyl-L-methionine-dependent methyltransferases"/>
    <property type="match status" value="2"/>
</dbReference>
<name>A0A835LRK3_9MAGN</name>
<dbReference type="CDD" id="cd02440">
    <property type="entry name" value="AdoMet_MTases"/>
    <property type="match status" value="1"/>
</dbReference>
<comment type="similarity">
    <text evidence="2 6">Belongs to the methyltransferase superfamily.</text>
</comment>
<evidence type="ECO:0000256" key="4">
    <source>
        <dbReference type="ARBA" id="ARBA00022968"/>
    </source>
</evidence>
<sequence length="703" mass="79507">NGAIFNRKSNTHSSSISSSYFLPFLSSSSLPIITLTHLHNPTPIPKPQPHKPLILNTTTANDVEAVKWEICKVSRASDYIPCLDNAAAIKALKGRRHMEHRERHCPKPSPRCLVPLPVGYKLPVPWPKSRDMVSLYGTFGKMSIWDCNILPPKVQAFIKLMKNSTIYTLSLFVVIFNLYPLPVFCCFYMFALRQAFSKIKWGKHTRVILDVGCGVASFGGYLLDKNVITMSFAPKDEHEAQIQFALERGIPATLSVIGTQSLTFPDNVYDMIHCARCRVHWDADGGKPLLELNRILRPGGVFVWSATPVYRDDERDQNVWNSMVALTESICWKVVAKTVESSGIGLVIYRKPVSNSCYEGRKKNDLLCVIKWRGKILHGIFRVNELAFWVISYFFSSPFYSWCFCLFVSRYVPLQSCLPKLSSALKWPAPWPERLSSKPQSLATESSAEDIYCDDTKHWSTLVSDVYLNALGINWSGIRNVMDMNAGYGGFAAALIDNPLWVMNVVPINLPDTLCVVFDRGLIGIYHDWCEAFNTYPRTYDLLHANYLFGNLTKRCDIEDVVVEMDRIMLPGGWLLVQDIMETVTKLTPILRSLHWETTLCEGQYLVGKKGFWRPTDGKHGLRFHTFFLSTVYSSSMAMLLTIVLSVYLFNFKPTLQLFLGIVICMMSLHMYFAPASMLVDLPVAAKTDPESLNNVSVDRTGS</sequence>
<feature type="transmembrane region" description="Helical" evidence="6">
    <location>
        <begin position="627"/>
        <end position="650"/>
    </location>
</feature>
<dbReference type="Gene3D" id="3.40.50.150">
    <property type="entry name" value="Vaccinia Virus protein VP39"/>
    <property type="match status" value="1"/>
</dbReference>
<dbReference type="AlphaFoldDB" id="A0A835LRK3"/>
<dbReference type="EMBL" id="JADFTS010000006">
    <property type="protein sequence ID" value="KAF9600879.1"/>
    <property type="molecule type" value="Genomic_DNA"/>
</dbReference>
<feature type="transmembrane region" description="Helical" evidence="6">
    <location>
        <begin position="166"/>
        <end position="190"/>
    </location>
</feature>
<evidence type="ECO:0000313" key="8">
    <source>
        <dbReference type="Proteomes" id="UP000631114"/>
    </source>
</evidence>
<dbReference type="InterPro" id="IPR029063">
    <property type="entry name" value="SAM-dependent_MTases_sf"/>
</dbReference>
<dbReference type="GO" id="GO:0016020">
    <property type="term" value="C:membrane"/>
    <property type="evidence" value="ECO:0007669"/>
    <property type="project" value="UniProtKB-SubCell"/>
</dbReference>
<evidence type="ECO:0000256" key="2">
    <source>
        <dbReference type="ARBA" id="ARBA00008361"/>
    </source>
</evidence>
<dbReference type="GO" id="GO:0005768">
    <property type="term" value="C:endosome"/>
    <property type="evidence" value="ECO:0007669"/>
    <property type="project" value="TreeGrafter"/>
</dbReference>
<dbReference type="FunFam" id="3.40.50.150:FF:000342">
    <property type="entry name" value="Probable methyltransferase PMT19"/>
    <property type="match status" value="1"/>
</dbReference>
<evidence type="ECO:0000313" key="7">
    <source>
        <dbReference type="EMBL" id="KAF9600879.1"/>
    </source>
</evidence>
<dbReference type="PANTHER" id="PTHR10108:SF887">
    <property type="entry name" value="METHYLTRANSFERASE PMT22-RELATED"/>
    <property type="match status" value="1"/>
</dbReference>
<keyword evidence="6" id="KW-0325">Glycoprotein</keyword>
<feature type="non-terminal residue" evidence="7">
    <location>
        <position position="703"/>
    </location>
</feature>
<reference evidence="7 8" key="1">
    <citation type="submission" date="2020-10" db="EMBL/GenBank/DDBJ databases">
        <title>The Coptis chinensis genome and diversification of protoberbering-type alkaloids.</title>
        <authorList>
            <person name="Wang B."/>
            <person name="Shu S."/>
            <person name="Song C."/>
            <person name="Liu Y."/>
        </authorList>
    </citation>
    <scope>NUCLEOTIDE SEQUENCE [LARGE SCALE GENOMIC DNA]</scope>
    <source>
        <strain evidence="7">HL-2020</strain>
        <tissue evidence="7">Leaf</tissue>
    </source>
</reference>
<keyword evidence="3 6" id="KW-0489">Methyltransferase</keyword>
<organism evidence="7 8">
    <name type="scientific">Coptis chinensis</name>
    <dbReference type="NCBI Taxonomy" id="261450"/>
    <lineage>
        <taxon>Eukaryota</taxon>
        <taxon>Viridiplantae</taxon>
        <taxon>Streptophyta</taxon>
        <taxon>Embryophyta</taxon>
        <taxon>Tracheophyta</taxon>
        <taxon>Spermatophyta</taxon>
        <taxon>Magnoliopsida</taxon>
        <taxon>Ranunculales</taxon>
        <taxon>Ranunculaceae</taxon>
        <taxon>Coptidoideae</taxon>
        <taxon>Coptis</taxon>
    </lineage>
</organism>
<keyword evidence="6" id="KW-0472">Membrane</keyword>
<evidence type="ECO:0000256" key="5">
    <source>
        <dbReference type="ARBA" id="ARBA00037847"/>
    </source>
</evidence>
<dbReference type="EC" id="2.1.1.-" evidence="6"/>
<accession>A0A835LRK3</accession>
<evidence type="ECO:0000256" key="1">
    <source>
        <dbReference type="ARBA" id="ARBA00004606"/>
    </source>
</evidence>
<dbReference type="GO" id="GO:0032259">
    <property type="term" value="P:methylation"/>
    <property type="evidence" value="ECO:0007669"/>
    <property type="project" value="UniProtKB-KW"/>
</dbReference>
<keyword evidence="4 6" id="KW-0735">Signal-anchor</keyword>
<dbReference type="GO" id="GO:0008168">
    <property type="term" value="F:methyltransferase activity"/>
    <property type="evidence" value="ECO:0007669"/>
    <property type="project" value="UniProtKB-UniRule"/>
</dbReference>
<dbReference type="InterPro" id="IPR004159">
    <property type="entry name" value="Put_SAM_MeTrfase"/>
</dbReference>
<evidence type="ECO:0000256" key="6">
    <source>
        <dbReference type="RuleBase" id="RU366043"/>
    </source>
</evidence>
<keyword evidence="8" id="KW-1185">Reference proteome</keyword>
<protein>
    <recommendedName>
        <fullName evidence="6">Methyltransferase</fullName>
        <ecNumber evidence="6">2.1.1.-</ecNumber>
    </recommendedName>
</protein>
<comment type="caution">
    <text evidence="6">Lacks conserved residue(s) required for the propagation of feature annotation.</text>
</comment>
<dbReference type="OrthoDB" id="2013972at2759"/>
<proteinExistence type="inferred from homology"/>